<dbReference type="RefSeq" id="WP_316702931.1">
    <property type="nucleotide sequence ID" value="NZ_CP136336.1"/>
</dbReference>
<dbReference type="InterPro" id="IPR036388">
    <property type="entry name" value="WH-like_DNA-bd_sf"/>
</dbReference>
<dbReference type="InterPro" id="IPR014048">
    <property type="entry name" value="MethylDNA_cys_MeTrfase_DNA-bd"/>
</dbReference>
<dbReference type="InterPro" id="IPR001497">
    <property type="entry name" value="MethylDNA_cys_MeTrfase_AS"/>
</dbReference>
<comment type="catalytic activity">
    <reaction evidence="6">
        <text>a 6-O-methyl-2'-deoxyguanosine in DNA + L-cysteinyl-[protein] = S-methyl-L-cysteinyl-[protein] + a 2'-deoxyguanosine in DNA</text>
        <dbReference type="Rhea" id="RHEA:24000"/>
        <dbReference type="Rhea" id="RHEA-COMP:10131"/>
        <dbReference type="Rhea" id="RHEA-COMP:10132"/>
        <dbReference type="Rhea" id="RHEA-COMP:11367"/>
        <dbReference type="Rhea" id="RHEA-COMP:11368"/>
        <dbReference type="ChEBI" id="CHEBI:29950"/>
        <dbReference type="ChEBI" id="CHEBI:82612"/>
        <dbReference type="ChEBI" id="CHEBI:85445"/>
        <dbReference type="ChEBI" id="CHEBI:85448"/>
        <dbReference type="EC" id="2.1.1.63"/>
    </reaction>
</comment>
<reference evidence="8 9" key="1">
    <citation type="submission" date="2023-10" db="EMBL/GenBank/DDBJ databases">
        <title>Bacteria for the degradation of biodegradable plastic PBAT(Polybutylene adipate terephthalate).</title>
        <authorList>
            <person name="Weon H.-Y."/>
            <person name="Yeon J."/>
        </authorList>
    </citation>
    <scope>NUCLEOTIDE SEQUENCE [LARGE SCALE GENOMIC DNA]</scope>
    <source>
        <strain evidence="8 9">SBD 7-3</strain>
    </source>
</reference>
<keyword evidence="2 8" id="KW-0489">Methyltransferase</keyword>
<protein>
    <submittedName>
        <fullName evidence="8">Methylated-DNA--[protein]-cysteine S-methyltransferase</fullName>
        <ecNumber evidence="8">2.1.1.63</ecNumber>
    </submittedName>
</protein>
<evidence type="ECO:0000256" key="2">
    <source>
        <dbReference type="ARBA" id="ARBA00022603"/>
    </source>
</evidence>
<evidence type="ECO:0000313" key="9">
    <source>
        <dbReference type="Proteomes" id="UP001303946"/>
    </source>
</evidence>
<feature type="domain" description="Methylated-DNA-[protein]-cysteine S-methyltransferase DNA binding" evidence="7">
    <location>
        <begin position="87"/>
        <end position="168"/>
    </location>
</feature>
<dbReference type="Gene3D" id="1.10.10.10">
    <property type="entry name" value="Winged helix-like DNA-binding domain superfamily/Winged helix DNA-binding domain"/>
    <property type="match status" value="1"/>
</dbReference>
<comment type="catalytic activity">
    <reaction evidence="1">
        <text>a 4-O-methyl-thymidine in DNA + L-cysteinyl-[protein] = a thymidine in DNA + S-methyl-L-cysteinyl-[protein]</text>
        <dbReference type="Rhea" id="RHEA:53428"/>
        <dbReference type="Rhea" id="RHEA-COMP:10131"/>
        <dbReference type="Rhea" id="RHEA-COMP:10132"/>
        <dbReference type="Rhea" id="RHEA-COMP:13555"/>
        <dbReference type="Rhea" id="RHEA-COMP:13556"/>
        <dbReference type="ChEBI" id="CHEBI:29950"/>
        <dbReference type="ChEBI" id="CHEBI:82612"/>
        <dbReference type="ChEBI" id="CHEBI:137386"/>
        <dbReference type="ChEBI" id="CHEBI:137387"/>
        <dbReference type="EC" id="2.1.1.63"/>
    </reaction>
</comment>
<dbReference type="NCBIfam" id="TIGR00589">
    <property type="entry name" value="ogt"/>
    <property type="match status" value="1"/>
</dbReference>
<dbReference type="PROSITE" id="PS00374">
    <property type="entry name" value="MGMT"/>
    <property type="match status" value="1"/>
</dbReference>
<dbReference type="GO" id="GO:0032259">
    <property type="term" value="P:methylation"/>
    <property type="evidence" value="ECO:0007669"/>
    <property type="project" value="UniProtKB-KW"/>
</dbReference>
<dbReference type="PANTHER" id="PTHR10815">
    <property type="entry name" value="METHYLATED-DNA--PROTEIN-CYSTEINE METHYLTRANSFERASE"/>
    <property type="match status" value="1"/>
</dbReference>
<evidence type="ECO:0000256" key="4">
    <source>
        <dbReference type="ARBA" id="ARBA00022763"/>
    </source>
</evidence>
<name>A0ABZ0CYM2_9BURK</name>
<evidence type="ECO:0000256" key="5">
    <source>
        <dbReference type="ARBA" id="ARBA00023204"/>
    </source>
</evidence>
<dbReference type="EC" id="2.1.1.63" evidence="8"/>
<dbReference type="InterPro" id="IPR036217">
    <property type="entry name" value="MethylDNA_cys_MeTrfase_DNAb"/>
</dbReference>
<organism evidence="8 9">
    <name type="scientific">Piscinibacter gummiphilus</name>
    <dbReference type="NCBI Taxonomy" id="946333"/>
    <lineage>
        <taxon>Bacteria</taxon>
        <taxon>Pseudomonadati</taxon>
        <taxon>Pseudomonadota</taxon>
        <taxon>Betaproteobacteria</taxon>
        <taxon>Burkholderiales</taxon>
        <taxon>Sphaerotilaceae</taxon>
        <taxon>Piscinibacter</taxon>
    </lineage>
</organism>
<dbReference type="Pfam" id="PF01035">
    <property type="entry name" value="DNA_binding_1"/>
    <property type="match status" value="1"/>
</dbReference>
<dbReference type="Proteomes" id="UP001303946">
    <property type="component" value="Chromosome"/>
</dbReference>
<keyword evidence="3 8" id="KW-0808">Transferase</keyword>
<evidence type="ECO:0000256" key="3">
    <source>
        <dbReference type="ARBA" id="ARBA00022679"/>
    </source>
</evidence>
<evidence type="ECO:0000313" key="8">
    <source>
        <dbReference type="EMBL" id="WOB10036.1"/>
    </source>
</evidence>
<gene>
    <name evidence="8" type="ORF">RXV79_08205</name>
</gene>
<keyword evidence="4" id="KW-0227">DNA damage</keyword>
<keyword evidence="9" id="KW-1185">Reference proteome</keyword>
<keyword evidence="5" id="KW-0234">DNA repair</keyword>
<dbReference type="InterPro" id="IPR036631">
    <property type="entry name" value="MGMT_N_sf"/>
</dbReference>
<dbReference type="PANTHER" id="PTHR10815:SF5">
    <property type="entry name" value="METHYLATED-DNA--PROTEIN-CYSTEINE METHYLTRANSFERASE"/>
    <property type="match status" value="1"/>
</dbReference>
<accession>A0ABZ0CYM2</accession>
<dbReference type="SUPFAM" id="SSF53155">
    <property type="entry name" value="Methylated DNA-protein cysteine methyltransferase domain"/>
    <property type="match status" value="1"/>
</dbReference>
<proteinExistence type="predicted"/>
<dbReference type="CDD" id="cd06445">
    <property type="entry name" value="ATase"/>
    <property type="match status" value="1"/>
</dbReference>
<evidence type="ECO:0000259" key="7">
    <source>
        <dbReference type="Pfam" id="PF01035"/>
    </source>
</evidence>
<dbReference type="EMBL" id="CP136336">
    <property type="protein sequence ID" value="WOB10036.1"/>
    <property type="molecule type" value="Genomic_DNA"/>
</dbReference>
<evidence type="ECO:0000256" key="1">
    <source>
        <dbReference type="ARBA" id="ARBA00001286"/>
    </source>
</evidence>
<dbReference type="GO" id="GO:0003908">
    <property type="term" value="F:methylated-DNA-[protein]-cysteine S-methyltransferase activity"/>
    <property type="evidence" value="ECO:0007669"/>
    <property type="project" value="UniProtKB-EC"/>
</dbReference>
<sequence length="178" mass="18787">MDTACTVFDTAIGRCGIAWGPLGILAFQLPEPDDEATLRRMARRGGPLPQATPPAGVQDVIERVQALLEGQSVDLRDVLLDQTGIPDFNRRVYAITREILAGQTRTYGDIATELGDVSLSRAVGQALGANPHAVIMPCHRVLAARGASGGFSAGGGVSTKLRILLIERAEIGSQPGLF</sequence>
<dbReference type="SUPFAM" id="SSF46767">
    <property type="entry name" value="Methylated DNA-protein cysteine methyltransferase, C-terminal domain"/>
    <property type="match status" value="1"/>
</dbReference>
<evidence type="ECO:0000256" key="6">
    <source>
        <dbReference type="ARBA" id="ARBA00049348"/>
    </source>
</evidence>